<feature type="compositionally biased region" description="Basic and acidic residues" evidence="1">
    <location>
        <begin position="32"/>
        <end position="44"/>
    </location>
</feature>
<organism evidence="2 3">
    <name type="scientific">Anisodus tanguticus</name>
    <dbReference type="NCBI Taxonomy" id="243964"/>
    <lineage>
        <taxon>Eukaryota</taxon>
        <taxon>Viridiplantae</taxon>
        <taxon>Streptophyta</taxon>
        <taxon>Embryophyta</taxon>
        <taxon>Tracheophyta</taxon>
        <taxon>Spermatophyta</taxon>
        <taxon>Magnoliopsida</taxon>
        <taxon>eudicotyledons</taxon>
        <taxon>Gunneridae</taxon>
        <taxon>Pentapetalae</taxon>
        <taxon>asterids</taxon>
        <taxon>lamiids</taxon>
        <taxon>Solanales</taxon>
        <taxon>Solanaceae</taxon>
        <taxon>Solanoideae</taxon>
        <taxon>Hyoscyameae</taxon>
        <taxon>Anisodus</taxon>
    </lineage>
</organism>
<comment type="caution">
    <text evidence="2">The sequence shown here is derived from an EMBL/GenBank/DDBJ whole genome shotgun (WGS) entry which is preliminary data.</text>
</comment>
<accession>A0AAE1VFA6</accession>
<dbReference type="EMBL" id="JAVYJV010000011">
    <property type="protein sequence ID" value="KAK4359289.1"/>
    <property type="molecule type" value="Genomic_DNA"/>
</dbReference>
<evidence type="ECO:0000256" key="1">
    <source>
        <dbReference type="SAM" id="MobiDB-lite"/>
    </source>
</evidence>
<keyword evidence="3" id="KW-1185">Reference proteome</keyword>
<sequence>MQLWNSSVEMNNKECLDQEDNDKSESEEEILQDQKERERDVVRTRKLAEPKLSRKDEEEAFRKSNAVGRDDIRTFREVSRRQYSKKRDEKILEELRDKIEDEQYLFEGMKLTEAEIREQRHKQKIYELVKKKSENTDGRV</sequence>
<protein>
    <submittedName>
        <fullName evidence="2">Uncharacterized protein</fullName>
    </submittedName>
</protein>
<dbReference type="Proteomes" id="UP001291623">
    <property type="component" value="Unassembled WGS sequence"/>
</dbReference>
<name>A0AAE1VFA6_9SOLA</name>
<evidence type="ECO:0000313" key="2">
    <source>
        <dbReference type="EMBL" id="KAK4359289.1"/>
    </source>
</evidence>
<feature type="compositionally biased region" description="Polar residues" evidence="1">
    <location>
        <begin position="1"/>
        <end position="10"/>
    </location>
</feature>
<feature type="compositionally biased region" description="Basic and acidic residues" evidence="1">
    <location>
        <begin position="11"/>
        <end position="24"/>
    </location>
</feature>
<evidence type="ECO:0000313" key="3">
    <source>
        <dbReference type="Proteomes" id="UP001291623"/>
    </source>
</evidence>
<gene>
    <name evidence="2" type="ORF">RND71_021518</name>
</gene>
<feature type="region of interest" description="Disordered" evidence="1">
    <location>
        <begin position="1"/>
        <end position="44"/>
    </location>
</feature>
<dbReference type="AlphaFoldDB" id="A0AAE1VFA6"/>
<proteinExistence type="predicted"/>
<reference evidence="2" key="1">
    <citation type="submission" date="2023-12" db="EMBL/GenBank/DDBJ databases">
        <title>Genome assembly of Anisodus tanguticus.</title>
        <authorList>
            <person name="Wang Y.-J."/>
        </authorList>
    </citation>
    <scope>NUCLEOTIDE SEQUENCE</scope>
    <source>
        <strain evidence="2">KB-2021</strain>
        <tissue evidence="2">Leaf</tissue>
    </source>
</reference>